<evidence type="ECO:0000313" key="2">
    <source>
        <dbReference type="Proteomes" id="UP000184394"/>
    </source>
</evidence>
<dbReference type="Proteomes" id="UP000184394">
    <property type="component" value="Unassembled WGS sequence"/>
</dbReference>
<reference evidence="1 2" key="1">
    <citation type="submission" date="2016-11" db="EMBL/GenBank/DDBJ databases">
        <authorList>
            <person name="Jaros S."/>
            <person name="Januszkiewicz K."/>
            <person name="Wedrychowicz H."/>
        </authorList>
    </citation>
    <scope>NUCLEOTIDE SEQUENCE [LARGE SCALE GENOMIC DNA]</scope>
    <source>
        <strain evidence="1 2">Y1</strain>
    </source>
</reference>
<dbReference type="AlphaFoldDB" id="A0A1M7I1B3"/>
<evidence type="ECO:0000313" key="1">
    <source>
        <dbReference type="EMBL" id="SHM34429.1"/>
    </source>
</evidence>
<dbReference type="OrthoDB" id="9803063at2"/>
<organism evidence="1 2">
    <name type="scientific">Ruminococcus flavefaciens</name>
    <dbReference type="NCBI Taxonomy" id="1265"/>
    <lineage>
        <taxon>Bacteria</taxon>
        <taxon>Bacillati</taxon>
        <taxon>Bacillota</taxon>
        <taxon>Clostridia</taxon>
        <taxon>Eubacteriales</taxon>
        <taxon>Oscillospiraceae</taxon>
        <taxon>Ruminococcus</taxon>
    </lineage>
</organism>
<name>A0A1M7I1B3_RUMFL</name>
<dbReference type="RefSeq" id="WP_072949423.1">
    <property type="nucleotide sequence ID" value="NZ_FRCT01000003.1"/>
</dbReference>
<evidence type="ECO:0008006" key="3">
    <source>
        <dbReference type="Google" id="ProtNLM"/>
    </source>
</evidence>
<accession>A0A1M7I1B3</accession>
<proteinExistence type="predicted"/>
<gene>
    <name evidence="1" type="ORF">SAMN04487860_103220</name>
</gene>
<protein>
    <recommendedName>
        <fullName evidence="3">Collagenase-like protease, PrtC family</fullName>
    </recommendedName>
</protein>
<dbReference type="EMBL" id="FRCT01000003">
    <property type="protein sequence ID" value="SHM34429.1"/>
    <property type="molecule type" value="Genomic_DNA"/>
</dbReference>
<sequence>MKARFHLPDFAGHFKFNVVFAELLEKRPEYFREGVEIASVYGVFPPSIWNGGRTQGGVCEKNFIKAVINTFNNRGIPLRFTFTNPMLEKKHLNDDFCNMVMHLADNGLNEVIVMSPILEEYIRREYPNYKITSSTCKRITDAEKLCSEVEKDYHIVVIDYDLNHDFETLKKIPDKKKCELLVNACCNPNCPSRSEHYRAIGLQQIAYSNHVRKYPNVPFDTKKLVAEHPEIQKFAECPCSQRSLFDVVKLKNHISPDEIWEKYIPMGFEQFKIEGRTFETLNLLEHYMYYMIKPECKDKARFEFLNWLEANDVIKILE</sequence>